<dbReference type="OrthoDB" id="8954335at2759"/>
<comment type="caution">
    <text evidence="3">The sequence shown here is derived from an EMBL/GenBank/DDBJ whole genome shotgun (WGS) entry which is preliminary data.</text>
</comment>
<gene>
    <name evidence="3" type="ORF">FHL15_010570</name>
</gene>
<dbReference type="Pfam" id="PF01926">
    <property type="entry name" value="MMR_HSR1"/>
    <property type="match status" value="1"/>
</dbReference>
<protein>
    <recommendedName>
        <fullName evidence="2">G domain-containing protein</fullName>
    </recommendedName>
</protein>
<reference evidence="4" key="1">
    <citation type="submission" date="2019-06" db="EMBL/GenBank/DDBJ databases">
        <title>Draft genome sequence of the griseofulvin-producing fungus Xylaria cubensis strain G536.</title>
        <authorList>
            <person name="Mead M.E."/>
            <person name="Raja H.A."/>
            <person name="Steenwyk J.L."/>
            <person name="Knowles S.L."/>
            <person name="Oberlies N.H."/>
            <person name="Rokas A."/>
        </authorList>
    </citation>
    <scope>NUCLEOTIDE SEQUENCE [LARGE SCALE GENOMIC DNA]</scope>
    <source>
        <strain evidence="4">G536</strain>
    </source>
</reference>
<dbReference type="Proteomes" id="UP000319160">
    <property type="component" value="Unassembled WGS sequence"/>
</dbReference>
<evidence type="ECO:0000313" key="3">
    <source>
        <dbReference type="EMBL" id="TRX88531.1"/>
    </source>
</evidence>
<organism evidence="3 4">
    <name type="scientific">Xylaria flabelliformis</name>
    <dbReference type="NCBI Taxonomy" id="2512241"/>
    <lineage>
        <taxon>Eukaryota</taxon>
        <taxon>Fungi</taxon>
        <taxon>Dikarya</taxon>
        <taxon>Ascomycota</taxon>
        <taxon>Pezizomycotina</taxon>
        <taxon>Sordariomycetes</taxon>
        <taxon>Xylariomycetidae</taxon>
        <taxon>Xylariales</taxon>
        <taxon>Xylariaceae</taxon>
        <taxon>Xylaria</taxon>
    </lineage>
</organism>
<dbReference type="GO" id="GO:0005525">
    <property type="term" value="F:GTP binding"/>
    <property type="evidence" value="ECO:0007669"/>
    <property type="project" value="InterPro"/>
</dbReference>
<proteinExistence type="predicted"/>
<dbReference type="AlphaFoldDB" id="A0A553HKQ4"/>
<dbReference type="EMBL" id="VFLP01000085">
    <property type="protein sequence ID" value="TRX88531.1"/>
    <property type="molecule type" value="Genomic_DNA"/>
</dbReference>
<dbReference type="InterPro" id="IPR006073">
    <property type="entry name" value="GTP-bd"/>
</dbReference>
<dbReference type="SUPFAM" id="SSF52540">
    <property type="entry name" value="P-loop containing nucleoside triphosphate hydrolases"/>
    <property type="match status" value="1"/>
</dbReference>
<dbReference type="InterPro" id="IPR027417">
    <property type="entry name" value="P-loop_NTPase"/>
</dbReference>
<dbReference type="Gene3D" id="3.40.50.300">
    <property type="entry name" value="P-loop containing nucleotide triphosphate hydrolases"/>
    <property type="match status" value="1"/>
</dbReference>
<feature type="region of interest" description="Disordered" evidence="1">
    <location>
        <begin position="1"/>
        <end position="39"/>
    </location>
</feature>
<name>A0A553HKQ4_9PEZI</name>
<keyword evidence="4" id="KW-1185">Reference proteome</keyword>
<feature type="compositionally biased region" description="Basic and acidic residues" evidence="1">
    <location>
        <begin position="1"/>
        <end position="27"/>
    </location>
</feature>
<sequence length="289" mass="32988">MSKQEDSTGQKDPPRDTEEGHPVDDAHPPSQEQSHSTTKKIRILIMGPIGSGKSSFVKAAREPGHDDVEISSKVDSCTHECTEYETKYSSGRNKIFLIDTPGFEDPQTPNANTLEKIAKQINEGAQCDSSGCDKASSISEPISGLIYLHRCTDTRFDGDLKVNFEIIKAMCGPEFYSRVVICSTFWNHTLKDRLQQHKTRMERFLEHFEEVMKGGAEYREFWKDEEDPCSDILNHFLSQRNHPKMAIEHEFQKRKLNETKAGHVAGDRVRQAESWWSSILRMIPRPHPI</sequence>
<accession>A0A553HKQ4</accession>
<dbReference type="CDD" id="cd00882">
    <property type="entry name" value="Ras_like_GTPase"/>
    <property type="match status" value="1"/>
</dbReference>
<feature type="domain" description="G" evidence="2">
    <location>
        <begin position="42"/>
        <end position="116"/>
    </location>
</feature>
<evidence type="ECO:0000313" key="4">
    <source>
        <dbReference type="Proteomes" id="UP000319160"/>
    </source>
</evidence>
<evidence type="ECO:0000259" key="2">
    <source>
        <dbReference type="Pfam" id="PF01926"/>
    </source>
</evidence>
<evidence type="ECO:0000256" key="1">
    <source>
        <dbReference type="SAM" id="MobiDB-lite"/>
    </source>
</evidence>